<keyword evidence="4" id="KW-1185">Reference proteome</keyword>
<evidence type="ECO:0000313" key="4">
    <source>
        <dbReference type="Proteomes" id="UP000019486"/>
    </source>
</evidence>
<organism evidence="3 4">
    <name type="scientific">Skermanella stibiiresistens SB22</name>
    <dbReference type="NCBI Taxonomy" id="1385369"/>
    <lineage>
        <taxon>Bacteria</taxon>
        <taxon>Pseudomonadati</taxon>
        <taxon>Pseudomonadota</taxon>
        <taxon>Alphaproteobacteria</taxon>
        <taxon>Rhodospirillales</taxon>
        <taxon>Azospirillaceae</taxon>
        <taxon>Skermanella</taxon>
    </lineage>
</organism>
<dbReference type="STRING" id="1385369.N825_33275"/>
<sequence length="539" mass="59896">MGQSRWARTLAVAPQAVSEPVRLLVDSTGVKLSGPGEWLIEKHGTQPRRAWRKPRLGIDTNTGKIVASTLTSKEVDAAAELGALLDQVNEPPQTLRQNRIRYCTRIKITLAVKSSTEYTHSFSTRNPCASKARENQLMLDTDSSSIGRFDRSFLVHMIKDFFLVLLAVTMLEFTFKAVGVFYNYSVNGASEAQVVADDLAENVRSIMRNEGGPVAARTMYPILQKNWMELGYAVAIVPSDVTIRSIKNGFDFVPAGIPESWPEGEFKKAAVRITAETFCLSCHTEAQVGDVLGTVIVRNYLERDFAIWFEEVRLAAGFALAKILLHSVLLFLILRVRMEPLLRLRSVVSNLSKAYSALDQRAEIRTADKFGALARDLNIFLDRINRLIAELNQVLLRVVAVNDDIVTVQGDLRGQIDRVVTGVRRLERDAMMAAKREPRLSNDWFKAIRTSVQALDDKLAQAGELPQAGELLEALRAVIGHAETQLATSEKVFESLAAVGDDTENLKGAMAEMTRLEERMKTIIETGGTLVRQLQPEVD</sequence>
<comment type="caution">
    <text evidence="3">The sequence shown here is derived from an EMBL/GenBank/DDBJ whole genome shotgun (WGS) entry which is preliminary data.</text>
</comment>
<dbReference type="GO" id="GO:0016020">
    <property type="term" value="C:membrane"/>
    <property type="evidence" value="ECO:0007669"/>
    <property type="project" value="InterPro"/>
</dbReference>
<dbReference type="GO" id="GO:0003677">
    <property type="term" value="F:DNA binding"/>
    <property type="evidence" value="ECO:0007669"/>
    <property type="project" value="InterPro"/>
</dbReference>
<name>W9HAB8_9PROT</name>
<protein>
    <recommendedName>
        <fullName evidence="2">HAMP domain-containing protein</fullName>
    </recommendedName>
</protein>
<dbReference type="GO" id="GO:0007165">
    <property type="term" value="P:signal transduction"/>
    <property type="evidence" value="ECO:0007669"/>
    <property type="project" value="InterPro"/>
</dbReference>
<proteinExistence type="predicted"/>
<feature type="transmembrane region" description="Helical" evidence="1">
    <location>
        <begin position="161"/>
        <end position="182"/>
    </location>
</feature>
<gene>
    <name evidence="3" type="ORF">N825_33275</name>
</gene>
<dbReference type="InterPro" id="IPR002559">
    <property type="entry name" value="Transposase_11"/>
</dbReference>
<keyword evidence="1" id="KW-0812">Transmembrane</keyword>
<dbReference type="InterPro" id="IPR003660">
    <property type="entry name" value="HAMP_dom"/>
</dbReference>
<keyword evidence="1" id="KW-0472">Membrane</keyword>
<dbReference type="CDD" id="cd06225">
    <property type="entry name" value="HAMP"/>
    <property type="match status" value="1"/>
</dbReference>
<dbReference type="GO" id="GO:0004803">
    <property type="term" value="F:transposase activity"/>
    <property type="evidence" value="ECO:0007669"/>
    <property type="project" value="InterPro"/>
</dbReference>
<reference evidence="3 4" key="1">
    <citation type="submission" date="2013-08" db="EMBL/GenBank/DDBJ databases">
        <title>The genome sequence of Skermanella stibiiresistens.</title>
        <authorList>
            <person name="Zhu W."/>
            <person name="Wang G."/>
        </authorList>
    </citation>
    <scope>NUCLEOTIDE SEQUENCE [LARGE SCALE GENOMIC DNA]</scope>
    <source>
        <strain evidence="3 4">SB22</strain>
    </source>
</reference>
<feature type="domain" description="HAMP" evidence="2">
    <location>
        <begin position="335"/>
        <end position="389"/>
    </location>
</feature>
<dbReference type="PROSITE" id="PS50885">
    <property type="entry name" value="HAMP"/>
    <property type="match status" value="1"/>
</dbReference>
<dbReference type="Pfam" id="PF01609">
    <property type="entry name" value="DDE_Tnp_1"/>
    <property type="match status" value="1"/>
</dbReference>
<dbReference type="Proteomes" id="UP000019486">
    <property type="component" value="Unassembled WGS sequence"/>
</dbReference>
<feature type="transmembrane region" description="Helical" evidence="1">
    <location>
        <begin position="314"/>
        <end position="334"/>
    </location>
</feature>
<dbReference type="AlphaFoldDB" id="W9HAB8"/>
<accession>W9HAB8</accession>
<dbReference type="Gene3D" id="6.10.340.10">
    <property type="match status" value="1"/>
</dbReference>
<dbReference type="GO" id="GO:0006313">
    <property type="term" value="P:DNA transposition"/>
    <property type="evidence" value="ECO:0007669"/>
    <property type="project" value="InterPro"/>
</dbReference>
<keyword evidence="1" id="KW-1133">Transmembrane helix</keyword>
<evidence type="ECO:0000259" key="2">
    <source>
        <dbReference type="PROSITE" id="PS50885"/>
    </source>
</evidence>
<dbReference type="EMBL" id="AVFL01000006">
    <property type="protein sequence ID" value="EWY40803.1"/>
    <property type="molecule type" value="Genomic_DNA"/>
</dbReference>
<dbReference type="PATRIC" id="fig|1385369.3.peg.2099"/>
<evidence type="ECO:0000313" key="3">
    <source>
        <dbReference type="EMBL" id="EWY40803.1"/>
    </source>
</evidence>
<evidence type="ECO:0000256" key="1">
    <source>
        <dbReference type="SAM" id="Phobius"/>
    </source>
</evidence>